<dbReference type="HOGENOM" id="CLU_2734133_0_0_11"/>
<dbReference type="KEGG" id="fal:FRAAL1602"/>
<sequence>MTYRRVADHPWRDRNIASMLTSPTSSRSLIIPGAIATPANGAGPDPRESLIIPGGIATNRHAAETTPRRGR</sequence>
<proteinExistence type="predicted"/>
<accession>Q0RQB9</accession>
<dbReference type="Proteomes" id="UP000000657">
    <property type="component" value="Chromosome"/>
</dbReference>
<dbReference type="EMBL" id="CT573213">
    <property type="protein sequence ID" value="CAJ60257.1"/>
    <property type="molecule type" value="Genomic_DNA"/>
</dbReference>
<organism evidence="2 3">
    <name type="scientific">Frankia alni (strain DSM 45986 / CECT 9034 / ACN14a)</name>
    <dbReference type="NCBI Taxonomy" id="326424"/>
    <lineage>
        <taxon>Bacteria</taxon>
        <taxon>Bacillati</taxon>
        <taxon>Actinomycetota</taxon>
        <taxon>Actinomycetes</taxon>
        <taxon>Frankiales</taxon>
        <taxon>Frankiaceae</taxon>
        <taxon>Frankia</taxon>
    </lineage>
</organism>
<gene>
    <name evidence="2" type="ordered locus">FRAAL1602</name>
</gene>
<keyword evidence="3" id="KW-1185">Reference proteome</keyword>
<reference evidence="2 3" key="1">
    <citation type="journal article" date="2007" name="Genome Res.">
        <title>Genome characteristics of facultatively symbiotic Frankia sp. strains reflect host range and host plant biogeography.</title>
        <authorList>
            <person name="Normand P."/>
            <person name="Lapierre P."/>
            <person name="Tisa L.S."/>
            <person name="Gogarten J.P."/>
            <person name="Alloisio N."/>
            <person name="Bagnarol E."/>
            <person name="Bassi C.A."/>
            <person name="Berry A.M."/>
            <person name="Bickhart D.M."/>
            <person name="Choisne N."/>
            <person name="Couloux A."/>
            <person name="Cournoyer B."/>
            <person name="Cruveiller S."/>
            <person name="Daubin V."/>
            <person name="Demange N."/>
            <person name="Francino M.P."/>
            <person name="Goltsman E."/>
            <person name="Huang Y."/>
            <person name="Kopp O.R."/>
            <person name="Labarre L."/>
            <person name="Lapidus A."/>
            <person name="Lavire C."/>
            <person name="Marechal J."/>
            <person name="Martinez M."/>
            <person name="Mastronunzio J.E."/>
            <person name="Mullin B.C."/>
            <person name="Niemann J."/>
            <person name="Pujic P."/>
            <person name="Rawnsley T."/>
            <person name="Rouy Z."/>
            <person name="Schenowitz C."/>
            <person name="Sellstedt A."/>
            <person name="Tavares F."/>
            <person name="Tomkins J.P."/>
            <person name="Vallenet D."/>
            <person name="Valverde C."/>
            <person name="Wall L.G."/>
            <person name="Wang Y."/>
            <person name="Medigue C."/>
            <person name="Benson D.R."/>
        </authorList>
    </citation>
    <scope>NUCLEOTIDE SEQUENCE [LARGE SCALE GENOMIC DNA]</scope>
    <source>
        <strain evidence="3">DSM 45986 / CECT 9034 / ACN14a</strain>
    </source>
</reference>
<evidence type="ECO:0000313" key="2">
    <source>
        <dbReference type="EMBL" id="CAJ60257.1"/>
    </source>
</evidence>
<feature type="compositionally biased region" description="Basic and acidic residues" evidence="1">
    <location>
        <begin position="61"/>
        <end position="71"/>
    </location>
</feature>
<name>Q0RQB9_FRAAA</name>
<dbReference type="AlphaFoldDB" id="Q0RQB9"/>
<feature type="region of interest" description="Disordered" evidence="1">
    <location>
        <begin position="38"/>
        <end position="71"/>
    </location>
</feature>
<protein>
    <submittedName>
        <fullName evidence="2">Uncharacterized protein</fullName>
    </submittedName>
</protein>
<evidence type="ECO:0000313" key="3">
    <source>
        <dbReference type="Proteomes" id="UP000000657"/>
    </source>
</evidence>
<evidence type="ECO:0000256" key="1">
    <source>
        <dbReference type="SAM" id="MobiDB-lite"/>
    </source>
</evidence>